<dbReference type="Gramene" id="OMERI07G08990.1">
    <property type="protein sequence ID" value="OMERI07G08990.1"/>
    <property type="gene ID" value="OMERI07G08990"/>
</dbReference>
<protein>
    <submittedName>
        <fullName evidence="1">Uncharacterized protein</fullName>
    </submittedName>
</protein>
<reference evidence="1" key="1">
    <citation type="submission" date="2015-04" db="UniProtKB">
        <authorList>
            <consortium name="EnsemblPlants"/>
        </authorList>
    </citation>
    <scope>IDENTIFICATION</scope>
</reference>
<dbReference type="Proteomes" id="UP000008021">
    <property type="component" value="Chromosome 7"/>
</dbReference>
<dbReference type="EnsemblPlants" id="OMERI07G08990.1">
    <property type="protein sequence ID" value="OMERI07G08990.1"/>
    <property type="gene ID" value="OMERI07G08990"/>
</dbReference>
<keyword evidence="2" id="KW-1185">Reference proteome</keyword>
<evidence type="ECO:0000313" key="2">
    <source>
        <dbReference type="Proteomes" id="UP000008021"/>
    </source>
</evidence>
<proteinExistence type="predicted"/>
<organism evidence="1">
    <name type="scientific">Oryza meridionalis</name>
    <dbReference type="NCBI Taxonomy" id="40149"/>
    <lineage>
        <taxon>Eukaryota</taxon>
        <taxon>Viridiplantae</taxon>
        <taxon>Streptophyta</taxon>
        <taxon>Embryophyta</taxon>
        <taxon>Tracheophyta</taxon>
        <taxon>Spermatophyta</taxon>
        <taxon>Magnoliopsida</taxon>
        <taxon>Liliopsida</taxon>
        <taxon>Poales</taxon>
        <taxon>Poaceae</taxon>
        <taxon>BOP clade</taxon>
        <taxon>Oryzoideae</taxon>
        <taxon>Oryzeae</taxon>
        <taxon>Oryzinae</taxon>
        <taxon>Oryza</taxon>
    </lineage>
</organism>
<sequence>MEALAGGSRVVAAAPSTLSCLPPAPDPAAVAAAAGRSGGSGSLCPILSPSCGRFGGIGDSHEWIRRRWRMLSVDRATVAPAGGGGGVGDGRRWIRQRWRRPRVHPATVGGGGVDDGRGWIRRQLAVVALMTATGGSDGGLWRIRWQSVAGE</sequence>
<dbReference type="AlphaFoldDB" id="A0A0E0EA92"/>
<dbReference type="HOGENOM" id="CLU_1734394_0_0_1"/>
<reference evidence="1" key="2">
    <citation type="submission" date="2018-05" db="EMBL/GenBank/DDBJ databases">
        <title>OmerRS3 (Oryza meridionalis Reference Sequence Version 3).</title>
        <authorList>
            <person name="Zhang J."/>
            <person name="Kudrna D."/>
            <person name="Lee S."/>
            <person name="Talag J."/>
            <person name="Welchert J."/>
            <person name="Wing R.A."/>
        </authorList>
    </citation>
    <scope>NUCLEOTIDE SEQUENCE [LARGE SCALE GENOMIC DNA]</scope>
    <source>
        <strain evidence="1">cv. OR44</strain>
    </source>
</reference>
<name>A0A0E0EA92_9ORYZ</name>
<evidence type="ECO:0000313" key="1">
    <source>
        <dbReference type="EnsemblPlants" id="OMERI07G08990.1"/>
    </source>
</evidence>
<accession>A0A0E0EA92</accession>